<comment type="similarity">
    <text evidence="1">Belongs to the bacterial solute-binding protein ModA family.</text>
</comment>
<dbReference type="GO" id="GO:0046872">
    <property type="term" value="F:metal ion binding"/>
    <property type="evidence" value="ECO:0007669"/>
    <property type="project" value="UniProtKB-KW"/>
</dbReference>
<feature type="binding site" evidence="6">
    <location>
        <position position="150"/>
    </location>
    <ligand>
        <name>molybdate</name>
        <dbReference type="ChEBI" id="CHEBI:36264"/>
    </ligand>
</feature>
<dbReference type="PANTHER" id="PTHR30632:SF17">
    <property type="entry name" value="MOLYBDATE-BINDING PROTEIN MODA"/>
    <property type="match status" value="1"/>
</dbReference>
<feature type="chain" id="PRO_5017453637" evidence="7">
    <location>
        <begin position="27"/>
        <end position="261"/>
    </location>
</feature>
<feature type="binding site" evidence="6">
    <location>
        <position position="36"/>
    </location>
    <ligand>
        <name>molybdate</name>
        <dbReference type="ChEBI" id="CHEBI:36264"/>
    </ligand>
</feature>
<feature type="binding site" evidence="6">
    <location>
        <position position="63"/>
    </location>
    <ligand>
        <name>molybdate</name>
        <dbReference type="ChEBI" id="CHEBI:36264"/>
    </ligand>
</feature>
<name>A0A1I5XRZ1_9RHOB</name>
<feature type="binding site" evidence="6">
    <location>
        <position position="177"/>
    </location>
    <ligand>
        <name>molybdate</name>
        <dbReference type="ChEBI" id="CHEBI:36264"/>
    </ligand>
</feature>
<evidence type="ECO:0000256" key="7">
    <source>
        <dbReference type="SAM" id="SignalP"/>
    </source>
</evidence>
<dbReference type="GO" id="GO:1901359">
    <property type="term" value="F:tungstate binding"/>
    <property type="evidence" value="ECO:0007669"/>
    <property type="project" value="UniProtKB-ARBA"/>
</dbReference>
<dbReference type="EMBL" id="FOXV01000004">
    <property type="protein sequence ID" value="SFQ34719.1"/>
    <property type="molecule type" value="Genomic_DNA"/>
</dbReference>
<evidence type="ECO:0000256" key="3">
    <source>
        <dbReference type="ARBA" id="ARBA00022723"/>
    </source>
</evidence>
<organism evidence="8 9">
    <name type="scientific">Roseivivax halotolerans</name>
    <dbReference type="NCBI Taxonomy" id="93684"/>
    <lineage>
        <taxon>Bacteria</taxon>
        <taxon>Pseudomonadati</taxon>
        <taxon>Pseudomonadota</taxon>
        <taxon>Alphaproteobacteria</taxon>
        <taxon>Rhodobacterales</taxon>
        <taxon>Roseobacteraceae</taxon>
        <taxon>Roseivivax</taxon>
    </lineage>
</organism>
<feature type="binding site" evidence="6">
    <location>
        <position position="195"/>
    </location>
    <ligand>
        <name>molybdate</name>
        <dbReference type="ChEBI" id="CHEBI:36264"/>
    </ligand>
</feature>
<evidence type="ECO:0000313" key="8">
    <source>
        <dbReference type="EMBL" id="SFQ34719.1"/>
    </source>
</evidence>
<evidence type="ECO:0000256" key="6">
    <source>
        <dbReference type="PIRSR" id="PIRSR004846-1"/>
    </source>
</evidence>
<evidence type="ECO:0000256" key="1">
    <source>
        <dbReference type="ARBA" id="ARBA00009175"/>
    </source>
</evidence>
<dbReference type="InterPro" id="IPR050682">
    <property type="entry name" value="ModA/WtpA"/>
</dbReference>
<keyword evidence="4 7" id="KW-0732">Signal</keyword>
<dbReference type="PANTHER" id="PTHR30632">
    <property type="entry name" value="MOLYBDATE-BINDING PERIPLASMIC PROTEIN"/>
    <property type="match status" value="1"/>
</dbReference>
<feature type="signal peptide" evidence="7">
    <location>
        <begin position="1"/>
        <end position="26"/>
    </location>
</feature>
<keyword evidence="9" id="KW-1185">Reference proteome</keyword>
<proteinExistence type="inferred from homology"/>
<dbReference type="GO" id="GO:0015689">
    <property type="term" value="P:molybdate ion transport"/>
    <property type="evidence" value="ECO:0007669"/>
    <property type="project" value="InterPro"/>
</dbReference>
<comment type="subunit">
    <text evidence="5">The complex is composed of two ATP-binding proteins (ModC), two transmembrane proteins (ModB) and a solute-binding protein (ModA).</text>
</comment>
<dbReference type="FunFam" id="3.40.190.10:FF:000035">
    <property type="entry name" value="Molybdate ABC transporter substrate-binding protein"/>
    <property type="match status" value="1"/>
</dbReference>
<dbReference type="PIRSF" id="PIRSF004846">
    <property type="entry name" value="ModA"/>
    <property type="match status" value="1"/>
</dbReference>
<evidence type="ECO:0000313" key="9">
    <source>
        <dbReference type="Proteomes" id="UP000243106"/>
    </source>
</evidence>
<dbReference type="AlphaFoldDB" id="A0A1I5XRZ1"/>
<dbReference type="NCBIfam" id="TIGR01256">
    <property type="entry name" value="modA"/>
    <property type="match status" value="1"/>
</dbReference>
<dbReference type="InterPro" id="IPR005950">
    <property type="entry name" value="ModA"/>
</dbReference>
<evidence type="ECO:0000256" key="4">
    <source>
        <dbReference type="ARBA" id="ARBA00022729"/>
    </source>
</evidence>
<evidence type="ECO:0000256" key="2">
    <source>
        <dbReference type="ARBA" id="ARBA00022505"/>
    </source>
</evidence>
<dbReference type="Gene3D" id="3.40.190.10">
    <property type="entry name" value="Periplasmic binding protein-like II"/>
    <property type="match status" value="2"/>
</dbReference>
<protein>
    <submittedName>
        <fullName evidence="8">Molybdate transport system substrate-binding protein</fullName>
    </submittedName>
</protein>
<gene>
    <name evidence="8" type="ORF">SAMN05421853_10478</name>
</gene>
<dbReference type="SUPFAM" id="SSF53850">
    <property type="entry name" value="Periplasmic binding protein-like II"/>
    <property type="match status" value="1"/>
</dbReference>
<evidence type="ECO:0000256" key="5">
    <source>
        <dbReference type="ARBA" id="ARBA00062515"/>
    </source>
</evidence>
<keyword evidence="2 6" id="KW-0500">Molybdenum</keyword>
<accession>A0A1I5XRZ1</accession>
<reference evidence="9" key="1">
    <citation type="submission" date="2016-10" db="EMBL/GenBank/DDBJ databases">
        <authorList>
            <person name="Varghese N."/>
            <person name="Submissions S."/>
        </authorList>
    </citation>
    <scope>NUCLEOTIDE SEQUENCE [LARGE SCALE GENOMIC DNA]</scope>
    <source>
        <strain evidence="9">JCM 10271</strain>
    </source>
</reference>
<dbReference type="STRING" id="93684.SAMN05421853_10478"/>
<dbReference type="Proteomes" id="UP000243106">
    <property type="component" value="Unassembled WGS sequence"/>
</dbReference>
<keyword evidence="3 6" id="KW-0479">Metal-binding</keyword>
<dbReference type="Pfam" id="PF13531">
    <property type="entry name" value="SBP_bac_11"/>
    <property type="match status" value="1"/>
</dbReference>
<dbReference type="GO" id="GO:0030973">
    <property type="term" value="F:molybdate ion binding"/>
    <property type="evidence" value="ECO:0007669"/>
    <property type="project" value="TreeGrafter"/>
</dbReference>
<sequence>MYGFVSMRLSGFSLLAALAFPVMGTAAEITVFAAASTRDVLAEAAEIYSESSGDEIRIAPAGSSVLARQIAQGAPADVFVSANPEWMDWLEERDAVDPETRAALFGNRLVLIAHGAGAAGSAELAPGVDIASRLGPEDRLAVALTDAVPAGIYARAALESLGEWEALAPRLAEADNVRAALALVALGEAPLGIVYATDAAAEMRVRVAGTFPEDSHPPIRYVGAVTTAAAEPEAAAAFLRWLGGPQAPDIIARHGFAPLPE</sequence>
<dbReference type="GO" id="GO:0030288">
    <property type="term" value="C:outer membrane-bounded periplasmic space"/>
    <property type="evidence" value="ECO:0007669"/>
    <property type="project" value="TreeGrafter"/>
</dbReference>